<keyword evidence="2" id="KW-1003">Cell membrane</keyword>
<dbReference type="PANTHER" id="PTHR30086:SF20">
    <property type="entry name" value="ARGININE EXPORTER PROTEIN ARGO-RELATED"/>
    <property type="match status" value="1"/>
</dbReference>
<feature type="transmembrane region" description="Helical" evidence="6">
    <location>
        <begin position="100"/>
        <end position="117"/>
    </location>
</feature>
<dbReference type="Proteomes" id="UP000245474">
    <property type="component" value="Unassembled WGS sequence"/>
</dbReference>
<name>A0A2U2MYG7_9GAMM</name>
<evidence type="ECO:0000256" key="3">
    <source>
        <dbReference type="ARBA" id="ARBA00022692"/>
    </source>
</evidence>
<dbReference type="OrthoDB" id="9812084at2"/>
<dbReference type="InterPro" id="IPR001123">
    <property type="entry name" value="LeuE-type"/>
</dbReference>
<reference evidence="7 8" key="1">
    <citation type="submission" date="2018-05" db="EMBL/GenBank/DDBJ databases">
        <title>Spiribacter halobius sp. nov., a moderately halophilic bacterium isolated from marine solar saltern.</title>
        <authorList>
            <person name="Zheng W.-S."/>
            <person name="Lu D.-C."/>
            <person name="Du Z.-J."/>
        </authorList>
    </citation>
    <scope>NUCLEOTIDE SEQUENCE [LARGE SCALE GENOMIC DNA]</scope>
    <source>
        <strain evidence="7 8">E85</strain>
    </source>
</reference>
<comment type="caution">
    <text evidence="7">The sequence shown here is derived from an EMBL/GenBank/DDBJ whole genome shotgun (WGS) entry which is preliminary data.</text>
</comment>
<evidence type="ECO:0000313" key="7">
    <source>
        <dbReference type="EMBL" id="PWG61858.1"/>
    </source>
</evidence>
<feature type="transmembrane region" description="Helical" evidence="6">
    <location>
        <begin position="39"/>
        <end position="64"/>
    </location>
</feature>
<comment type="subcellular location">
    <subcellularLocation>
        <location evidence="1">Cell membrane</location>
        <topology evidence="1">Multi-pass membrane protein</topology>
    </subcellularLocation>
</comment>
<sequence>MGTLIAVTGFALVATMTPGGATALATASGANFGLRRSVPFIVGIALGLSLLGGAGALGLAALVLAIPSLELALRALGSGYLLWLAWRIGRSGSPQREAHVTAPVGVFGGMLLLWLNPKAWALAVGAAATFGEKASSPMALAVAFAIVFGVCAAISMTLWSATGLMLSRVLRTDRHWRWVNAALGLLLALSVLPMWVGR</sequence>
<keyword evidence="3 6" id="KW-0812">Transmembrane</keyword>
<dbReference type="EMBL" id="QFFI01000026">
    <property type="protein sequence ID" value="PWG61858.1"/>
    <property type="molecule type" value="Genomic_DNA"/>
</dbReference>
<organism evidence="7 8">
    <name type="scientific">Sediminicurvatus halobius</name>
    <dbReference type="NCBI Taxonomy" id="2182432"/>
    <lineage>
        <taxon>Bacteria</taxon>
        <taxon>Pseudomonadati</taxon>
        <taxon>Pseudomonadota</taxon>
        <taxon>Gammaproteobacteria</taxon>
        <taxon>Chromatiales</taxon>
        <taxon>Ectothiorhodospiraceae</taxon>
        <taxon>Sediminicurvatus</taxon>
    </lineage>
</organism>
<feature type="transmembrane region" description="Helical" evidence="6">
    <location>
        <begin position="71"/>
        <end position="88"/>
    </location>
</feature>
<accession>A0A2U2MYG7</accession>
<dbReference type="GO" id="GO:0033228">
    <property type="term" value="P:cysteine export across plasma membrane"/>
    <property type="evidence" value="ECO:0007669"/>
    <property type="project" value="TreeGrafter"/>
</dbReference>
<dbReference type="GO" id="GO:0005886">
    <property type="term" value="C:plasma membrane"/>
    <property type="evidence" value="ECO:0007669"/>
    <property type="project" value="UniProtKB-SubCell"/>
</dbReference>
<dbReference type="Pfam" id="PF01810">
    <property type="entry name" value="LysE"/>
    <property type="match status" value="1"/>
</dbReference>
<feature type="transmembrane region" description="Helical" evidence="6">
    <location>
        <begin position="178"/>
        <end position="196"/>
    </location>
</feature>
<gene>
    <name evidence="7" type="ORF">DEM34_14580</name>
</gene>
<keyword evidence="4 6" id="KW-1133">Transmembrane helix</keyword>
<feature type="transmembrane region" description="Helical" evidence="6">
    <location>
        <begin position="138"/>
        <end position="158"/>
    </location>
</feature>
<evidence type="ECO:0000256" key="1">
    <source>
        <dbReference type="ARBA" id="ARBA00004651"/>
    </source>
</evidence>
<dbReference type="PANTHER" id="PTHR30086">
    <property type="entry name" value="ARGININE EXPORTER PROTEIN ARGO"/>
    <property type="match status" value="1"/>
</dbReference>
<evidence type="ECO:0000313" key="8">
    <source>
        <dbReference type="Proteomes" id="UP000245474"/>
    </source>
</evidence>
<dbReference type="AlphaFoldDB" id="A0A2U2MYG7"/>
<dbReference type="GO" id="GO:0015171">
    <property type="term" value="F:amino acid transmembrane transporter activity"/>
    <property type="evidence" value="ECO:0007669"/>
    <property type="project" value="TreeGrafter"/>
</dbReference>
<keyword evidence="8" id="KW-1185">Reference proteome</keyword>
<evidence type="ECO:0000256" key="6">
    <source>
        <dbReference type="SAM" id="Phobius"/>
    </source>
</evidence>
<evidence type="ECO:0000256" key="2">
    <source>
        <dbReference type="ARBA" id="ARBA00022475"/>
    </source>
</evidence>
<protein>
    <submittedName>
        <fullName evidence="7">Amino acid transporter</fullName>
    </submittedName>
</protein>
<proteinExistence type="predicted"/>
<keyword evidence="5 6" id="KW-0472">Membrane</keyword>
<evidence type="ECO:0000256" key="4">
    <source>
        <dbReference type="ARBA" id="ARBA00022989"/>
    </source>
</evidence>
<evidence type="ECO:0000256" key="5">
    <source>
        <dbReference type="ARBA" id="ARBA00023136"/>
    </source>
</evidence>